<dbReference type="InterPro" id="IPR019545">
    <property type="entry name" value="DM13_domain"/>
</dbReference>
<dbReference type="AlphaFoldDB" id="A0A2H3KAQ2"/>
<evidence type="ECO:0000259" key="2">
    <source>
        <dbReference type="PROSITE" id="PS51549"/>
    </source>
</evidence>
<dbReference type="EMBL" id="PCMW01000053">
    <property type="protein sequence ID" value="PDS23785.1"/>
    <property type="molecule type" value="Genomic_DNA"/>
</dbReference>
<accession>A0A2H3KAQ2</accession>
<evidence type="ECO:0000313" key="4">
    <source>
        <dbReference type="Proteomes" id="UP000220828"/>
    </source>
</evidence>
<feature type="signal peptide" evidence="1">
    <location>
        <begin position="1"/>
        <end position="25"/>
    </location>
</feature>
<keyword evidence="1" id="KW-0732">Signal</keyword>
<evidence type="ECO:0000313" key="3">
    <source>
        <dbReference type="EMBL" id="PDS23785.1"/>
    </source>
</evidence>
<dbReference type="Pfam" id="PF10517">
    <property type="entry name" value="DM13"/>
    <property type="match status" value="1"/>
</dbReference>
<reference evidence="3 4" key="1">
    <citation type="submission" date="2017-09" db="EMBL/GenBank/DDBJ databases">
        <title>Whole genomes of Flavobacteriaceae.</title>
        <authorList>
            <person name="Stine C."/>
            <person name="Li C."/>
            <person name="Tadesse D."/>
        </authorList>
    </citation>
    <scope>NUCLEOTIDE SEQUENCE [LARGE SCALE GENOMIC DNA]</scope>
    <source>
        <strain evidence="3 4">ATCC 35036</strain>
    </source>
</reference>
<comment type="caution">
    <text evidence="3">The sequence shown here is derived from an EMBL/GenBank/DDBJ whole genome shotgun (WGS) entry which is preliminary data.</text>
</comment>
<gene>
    <name evidence="3" type="ORF">B0A77_09795</name>
</gene>
<evidence type="ECO:0000256" key="1">
    <source>
        <dbReference type="SAM" id="SignalP"/>
    </source>
</evidence>
<organism evidence="3 4">
    <name type="scientific">Flavobacterium branchiophilum</name>
    <dbReference type="NCBI Taxonomy" id="55197"/>
    <lineage>
        <taxon>Bacteria</taxon>
        <taxon>Pseudomonadati</taxon>
        <taxon>Bacteroidota</taxon>
        <taxon>Flavobacteriia</taxon>
        <taxon>Flavobacteriales</taxon>
        <taxon>Flavobacteriaceae</taxon>
        <taxon>Flavobacterium</taxon>
    </lineage>
</organism>
<feature type="chain" id="PRO_5013937726" description="DM13 domain-containing protein" evidence="1">
    <location>
        <begin position="26"/>
        <end position="141"/>
    </location>
</feature>
<sequence length="141" mass="15530">MKTIKNVLTKIICLVLISTFFVSCSKDDETVTNTPIDNIASFKGTFVSSAHPTSGNVTINKEKTKLNFTNFKSDSGPNLDIYLVSNLSNVNGGFINLGDIKGLNGNYIYDLPANTDFTVYKYVVVWCSDFNVNFGYTTLTP</sequence>
<name>A0A2H3KAQ2_9FLAO</name>
<feature type="domain" description="DM13" evidence="2">
    <location>
        <begin position="40"/>
        <end position="140"/>
    </location>
</feature>
<dbReference type="PROSITE" id="PS51549">
    <property type="entry name" value="DM13"/>
    <property type="match status" value="1"/>
</dbReference>
<dbReference type="RefSeq" id="WP_097554315.1">
    <property type="nucleotide sequence ID" value="NZ_PCMW01000053.1"/>
</dbReference>
<dbReference type="Proteomes" id="UP000220828">
    <property type="component" value="Unassembled WGS sequence"/>
</dbReference>
<dbReference type="OrthoDB" id="155521at2"/>
<proteinExistence type="predicted"/>
<protein>
    <recommendedName>
        <fullName evidence="2">DM13 domain-containing protein</fullName>
    </recommendedName>
</protein>
<dbReference type="PROSITE" id="PS51257">
    <property type="entry name" value="PROKAR_LIPOPROTEIN"/>
    <property type="match status" value="1"/>
</dbReference>